<gene>
    <name evidence="2" type="ORF">DB32_005137</name>
</gene>
<dbReference type="EMBL" id="CP011125">
    <property type="protein sequence ID" value="AKF07988.1"/>
    <property type="molecule type" value="Genomic_DNA"/>
</dbReference>
<keyword evidence="3" id="KW-1185">Reference proteome</keyword>
<protein>
    <submittedName>
        <fullName evidence="2">Uncharacterized protein</fullName>
    </submittedName>
</protein>
<feature type="compositionally biased region" description="Basic and acidic residues" evidence="1">
    <location>
        <begin position="15"/>
        <end position="24"/>
    </location>
</feature>
<dbReference type="AlphaFoldDB" id="A0A0F6YL70"/>
<evidence type="ECO:0000256" key="1">
    <source>
        <dbReference type="SAM" id="MobiDB-lite"/>
    </source>
</evidence>
<organism evidence="2 3">
    <name type="scientific">Sandaracinus amylolyticus</name>
    <dbReference type="NCBI Taxonomy" id="927083"/>
    <lineage>
        <taxon>Bacteria</taxon>
        <taxon>Pseudomonadati</taxon>
        <taxon>Myxococcota</taxon>
        <taxon>Polyangia</taxon>
        <taxon>Polyangiales</taxon>
        <taxon>Sandaracinaceae</taxon>
        <taxon>Sandaracinus</taxon>
    </lineage>
</organism>
<dbReference type="Proteomes" id="UP000034883">
    <property type="component" value="Chromosome"/>
</dbReference>
<evidence type="ECO:0000313" key="3">
    <source>
        <dbReference type="Proteomes" id="UP000034883"/>
    </source>
</evidence>
<dbReference type="KEGG" id="samy:DB32_005137"/>
<name>A0A0F6YL70_9BACT</name>
<proteinExistence type="predicted"/>
<dbReference type="STRING" id="927083.DB32_005137"/>
<reference evidence="2 3" key="1">
    <citation type="submission" date="2015-03" db="EMBL/GenBank/DDBJ databases">
        <title>Genome assembly of Sandaracinus amylolyticus DSM 53668.</title>
        <authorList>
            <person name="Sharma G."/>
            <person name="Subramanian S."/>
        </authorList>
    </citation>
    <scope>NUCLEOTIDE SEQUENCE [LARGE SCALE GENOMIC DNA]</scope>
    <source>
        <strain evidence="2 3">DSM 53668</strain>
    </source>
</reference>
<feature type="region of interest" description="Disordered" evidence="1">
    <location>
        <begin position="1"/>
        <end position="53"/>
    </location>
</feature>
<accession>A0A0F6YL70</accession>
<sequence length="53" mass="5580">MLGLGAARQCCGGADEDRSEERARATWRHASIVSEPALAHGGRSSAPMTDSPR</sequence>
<evidence type="ECO:0000313" key="2">
    <source>
        <dbReference type="EMBL" id="AKF07988.1"/>
    </source>
</evidence>